<evidence type="ECO:0000313" key="2">
    <source>
        <dbReference type="Proteomes" id="UP000824469"/>
    </source>
</evidence>
<comment type="caution">
    <text evidence="1">The sequence shown here is derived from an EMBL/GenBank/DDBJ whole genome shotgun (WGS) entry which is preliminary data.</text>
</comment>
<reference evidence="1 2" key="1">
    <citation type="journal article" date="2021" name="Nat. Plants">
        <title>The Taxus genome provides insights into paclitaxel biosynthesis.</title>
        <authorList>
            <person name="Xiong X."/>
            <person name="Gou J."/>
            <person name="Liao Q."/>
            <person name="Li Y."/>
            <person name="Zhou Q."/>
            <person name="Bi G."/>
            <person name="Li C."/>
            <person name="Du R."/>
            <person name="Wang X."/>
            <person name="Sun T."/>
            <person name="Guo L."/>
            <person name="Liang H."/>
            <person name="Lu P."/>
            <person name="Wu Y."/>
            <person name="Zhang Z."/>
            <person name="Ro D.K."/>
            <person name="Shang Y."/>
            <person name="Huang S."/>
            <person name="Yan J."/>
        </authorList>
    </citation>
    <scope>NUCLEOTIDE SEQUENCE [LARGE SCALE GENOMIC DNA]</scope>
    <source>
        <strain evidence="1">Ta-2019</strain>
    </source>
</reference>
<feature type="non-terminal residue" evidence="1">
    <location>
        <position position="1"/>
    </location>
</feature>
<feature type="non-terminal residue" evidence="1">
    <location>
        <position position="53"/>
    </location>
</feature>
<accession>A0AA38LJV6</accession>
<dbReference type="Proteomes" id="UP000824469">
    <property type="component" value="Unassembled WGS sequence"/>
</dbReference>
<dbReference type="AlphaFoldDB" id="A0AA38LJV6"/>
<dbReference type="EMBL" id="JAHRHJ020000002">
    <property type="protein sequence ID" value="KAH9327393.1"/>
    <property type="molecule type" value="Genomic_DNA"/>
</dbReference>
<protein>
    <submittedName>
        <fullName evidence="1">Uncharacterized protein</fullName>
    </submittedName>
</protein>
<organism evidence="1 2">
    <name type="scientific">Taxus chinensis</name>
    <name type="common">Chinese yew</name>
    <name type="synonym">Taxus wallichiana var. chinensis</name>
    <dbReference type="NCBI Taxonomy" id="29808"/>
    <lineage>
        <taxon>Eukaryota</taxon>
        <taxon>Viridiplantae</taxon>
        <taxon>Streptophyta</taxon>
        <taxon>Embryophyta</taxon>
        <taxon>Tracheophyta</taxon>
        <taxon>Spermatophyta</taxon>
        <taxon>Pinopsida</taxon>
        <taxon>Pinidae</taxon>
        <taxon>Conifers II</taxon>
        <taxon>Cupressales</taxon>
        <taxon>Taxaceae</taxon>
        <taxon>Taxus</taxon>
    </lineage>
</organism>
<evidence type="ECO:0000313" key="1">
    <source>
        <dbReference type="EMBL" id="KAH9327393.1"/>
    </source>
</evidence>
<name>A0AA38LJV6_TAXCH</name>
<keyword evidence="2" id="KW-1185">Reference proteome</keyword>
<proteinExistence type="predicted"/>
<sequence>EEMKKLDQALITCAALEAIIRIMTMVEDKEVLKAMKDETLGCAERLALAKQKH</sequence>
<gene>
    <name evidence="1" type="ORF">KI387_007571</name>
</gene>